<evidence type="ECO:0000313" key="2">
    <source>
        <dbReference type="EMBL" id="EGK02441.1"/>
    </source>
</evidence>
<dbReference type="STRING" id="742766.HMPREF9455_01398"/>
<feature type="region of interest" description="Disordered" evidence="1">
    <location>
        <begin position="141"/>
        <end position="223"/>
    </location>
</feature>
<organism evidence="2 3">
    <name type="scientific">Dysgonomonas gadei ATCC BAA-286</name>
    <dbReference type="NCBI Taxonomy" id="742766"/>
    <lineage>
        <taxon>Bacteria</taxon>
        <taxon>Pseudomonadati</taxon>
        <taxon>Bacteroidota</taxon>
        <taxon>Bacteroidia</taxon>
        <taxon>Bacteroidales</taxon>
        <taxon>Dysgonomonadaceae</taxon>
        <taxon>Dysgonomonas</taxon>
    </lineage>
</organism>
<feature type="compositionally biased region" description="Basic and acidic residues" evidence="1">
    <location>
        <begin position="210"/>
        <end position="223"/>
    </location>
</feature>
<dbReference type="Proteomes" id="UP000004913">
    <property type="component" value="Unassembled WGS sequence"/>
</dbReference>
<protein>
    <submittedName>
        <fullName evidence="2">Uncharacterized protein</fullName>
    </submittedName>
</protein>
<accession>F5IWD1</accession>
<name>F5IWD1_9BACT</name>
<reference evidence="2 3" key="1">
    <citation type="submission" date="2011-04" db="EMBL/GenBank/DDBJ databases">
        <title>The Genome Sequence of Dysgonomonas gadei ATCC BAA-286.</title>
        <authorList>
            <consortium name="The Broad Institute Genome Sequencing Platform"/>
            <person name="Earl A."/>
            <person name="Ward D."/>
            <person name="Feldgarden M."/>
            <person name="Gevers D."/>
            <person name="Pudlo N."/>
            <person name="Martens E."/>
            <person name="Allen-Vercoe E."/>
            <person name="Young S.K."/>
            <person name="Zeng Q."/>
            <person name="Gargeya S."/>
            <person name="Fitzgerald M."/>
            <person name="Haas B."/>
            <person name="Abouelleil A."/>
            <person name="Alvarado L."/>
            <person name="Arachchi H.M."/>
            <person name="Berlin A."/>
            <person name="Brown A."/>
            <person name="Chapman S.B."/>
            <person name="Chen Z."/>
            <person name="Dunbar C."/>
            <person name="Freedman E."/>
            <person name="Gearin G."/>
            <person name="Gellesch M."/>
            <person name="Goldberg J."/>
            <person name="Griggs A."/>
            <person name="Gujja S."/>
            <person name="Heiman D."/>
            <person name="Howarth C."/>
            <person name="Larson L."/>
            <person name="Lui A."/>
            <person name="MacDonald P.J.P."/>
            <person name="Mehta T."/>
            <person name="Montmayeur A."/>
            <person name="Murphy C."/>
            <person name="Neiman D."/>
            <person name="Pearson M."/>
            <person name="Priest M."/>
            <person name="Roberts A."/>
            <person name="Saif S."/>
            <person name="Shea T."/>
            <person name="Shenoy N."/>
            <person name="Sisk P."/>
            <person name="Stolte C."/>
            <person name="Sykes S."/>
            <person name="Yandava C."/>
            <person name="Wortman J."/>
            <person name="Nusbaum C."/>
            <person name="Birren B."/>
        </authorList>
    </citation>
    <scope>NUCLEOTIDE SEQUENCE [LARGE SCALE GENOMIC DNA]</scope>
    <source>
        <strain evidence="2 3">ATCC BAA-286</strain>
    </source>
</reference>
<dbReference type="HOGENOM" id="CLU_1238606_0_0_10"/>
<gene>
    <name evidence="2" type="ORF">HMPREF9455_01398</name>
</gene>
<keyword evidence="3" id="KW-1185">Reference proteome</keyword>
<dbReference type="EMBL" id="ADLV01000017">
    <property type="protein sequence ID" value="EGK02441.1"/>
    <property type="molecule type" value="Genomic_DNA"/>
</dbReference>
<evidence type="ECO:0000313" key="3">
    <source>
        <dbReference type="Proteomes" id="UP000004913"/>
    </source>
</evidence>
<comment type="caution">
    <text evidence="2">The sequence shown here is derived from an EMBL/GenBank/DDBJ whole genome shotgun (WGS) entry which is preliminary data.</text>
</comment>
<dbReference type="RefSeq" id="WP_006798913.1">
    <property type="nucleotide sequence ID" value="NZ_GL891981.1"/>
</dbReference>
<dbReference type="AlphaFoldDB" id="F5IWD1"/>
<sequence length="223" mass="24943">MRKISFAEKNSLVIRHKNKKFFFKDLELFNKHFPSHALINELARANEFSYDRLDGQMLYELLSVVEMKEILENRTEKEQVKLPESTGVKTLDDVKTLLIEQLGLTEEDIEQIGEDYLQFLTTKDDEDIKVAVQKFFAALRPAKEGENENDNDGDSTAGENSSGDGTGGKALDTPVKEEIPKTVPGVAKSVKTAKVETPVKSTKVETPAPADKKKEAKAKNSKK</sequence>
<proteinExistence type="predicted"/>
<evidence type="ECO:0000256" key="1">
    <source>
        <dbReference type="SAM" id="MobiDB-lite"/>
    </source>
</evidence>